<dbReference type="CDD" id="cd07812">
    <property type="entry name" value="SRPBCC"/>
    <property type="match status" value="1"/>
</dbReference>
<evidence type="ECO:0000313" key="1">
    <source>
        <dbReference type="EMBL" id="MCT2583123.1"/>
    </source>
</evidence>
<dbReference type="Gene3D" id="3.30.530.20">
    <property type="match status" value="1"/>
</dbReference>
<name>A0ABT2J5I4_9PSEU</name>
<dbReference type="InterPro" id="IPR023393">
    <property type="entry name" value="START-like_dom_sf"/>
</dbReference>
<sequence>MRVSEAELAEIPGIVRVENTPAPEVFRIAEREAKESYSSKEIYHDFCTLHAYIDCPPQVVFDYLADIRSLEEFTVSARELEPVDDDGLWVGWDRIVPDTRLYAKVVANRDALTVDYHCAWDQGDELWMVYLYRVVPARTVLGTQGSVLLWTNCHHPHYDVNPRPELAPSKDRLWVGDFWHLFYPGHKIELDNLKAILEYRHANGISIVDSQRQARG</sequence>
<proteinExistence type="predicted"/>
<evidence type="ECO:0000313" key="2">
    <source>
        <dbReference type="Proteomes" id="UP001156441"/>
    </source>
</evidence>
<accession>A0ABT2J5I4</accession>
<dbReference type="SUPFAM" id="SSF55961">
    <property type="entry name" value="Bet v1-like"/>
    <property type="match status" value="1"/>
</dbReference>
<gene>
    <name evidence="1" type="ORF">JT362_08340</name>
</gene>
<keyword evidence="2" id="KW-1185">Reference proteome</keyword>
<dbReference type="Proteomes" id="UP001156441">
    <property type="component" value="Unassembled WGS sequence"/>
</dbReference>
<organism evidence="1 2">
    <name type="scientific">Actinophytocola gossypii</name>
    <dbReference type="NCBI Taxonomy" id="2812003"/>
    <lineage>
        <taxon>Bacteria</taxon>
        <taxon>Bacillati</taxon>
        <taxon>Actinomycetota</taxon>
        <taxon>Actinomycetes</taxon>
        <taxon>Pseudonocardiales</taxon>
        <taxon>Pseudonocardiaceae</taxon>
    </lineage>
</organism>
<reference evidence="1 2" key="1">
    <citation type="submission" date="2021-02" db="EMBL/GenBank/DDBJ databases">
        <title>Actinophytocola xerophila sp. nov., isolated from soil of cotton cropping field.</title>
        <authorList>
            <person name="Huang R."/>
            <person name="Chen X."/>
            <person name="Ge X."/>
            <person name="Liu W."/>
        </authorList>
    </citation>
    <scope>NUCLEOTIDE SEQUENCE [LARGE SCALE GENOMIC DNA]</scope>
    <source>
        <strain evidence="1 2">S1-96</strain>
    </source>
</reference>
<protein>
    <submittedName>
        <fullName evidence="1">SRPBCC family protein</fullName>
    </submittedName>
</protein>
<dbReference type="EMBL" id="JAFFZE010000009">
    <property type="protein sequence ID" value="MCT2583123.1"/>
    <property type="molecule type" value="Genomic_DNA"/>
</dbReference>
<comment type="caution">
    <text evidence="1">The sequence shown here is derived from an EMBL/GenBank/DDBJ whole genome shotgun (WGS) entry which is preliminary data.</text>
</comment>